<dbReference type="SUPFAM" id="SSF51735">
    <property type="entry name" value="NAD(P)-binding Rossmann-fold domains"/>
    <property type="match status" value="1"/>
</dbReference>
<dbReference type="Pfam" id="PF20463">
    <property type="entry name" value="PDH_C"/>
    <property type="match status" value="1"/>
</dbReference>
<sequence>MSEGVSDIDPVVVIGAGLVGASVGCALTSVGVRVHLRDREPSHAAVAAGIGAGTTAAPDRSAVGLVVVAVPPGALCGTVAAALEEYPNAVVTDVGSVKGTLLDELVAEGVELSRYVGSHPMAGSQHAGPVTAHADLFTGRTWVVCPHPATTPGTLAVAEQLGELCGARVVSFEPHEHDEAVAGVSHVPHLVSVAVAASLCDEVPRRLELAGQGVRDVTRIAGSDPMLWDQILTANGPAISHRLREVADRLMMAASALDQGRTVEPYLRQGVAGTKVLPGKHGLRQSEYARFTLPIPDEPGALARLFADADLAGVNIEDFSIEHDKYHASGRLQVAVDPEAAASFATMMTGRGWDVRPL</sequence>
<evidence type="ECO:0000313" key="5">
    <source>
        <dbReference type="EMBL" id="TQL62328.1"/>
    </source>
</evidence>
<dbReference type="RefSeq" id="WP_142092194.1">
    <property type="nucleotide sequence ID" value="NZ_BAAAMD010000003.1"/>
</dbReference>
<comment type="caution">
    <text evidence="5">The sequence shown here is derived from an EMBL/GenBank/DDBJ whole genome shotgun (WGS) entry which is preliminary data.</text>
</comment>
<keyword evidence="2" id="KW-0560">Oxidoreductase</keyword>
<dbReference type="InterPro" id="IPR046825">
    <property type="entry name" value="PDH_C"/>
</dbReference>
<dbReference type="CDD" id="cd02116">
    <property type="entry name" value="ACT"/>
    <property type="match status" value="1"/>
</dbReference>
<keyword evidence="3" id="KW-1133">Transmembrane helix</keyword>
<dbReference type="GO" id="GO:0008977">
    <property type="term" value="F:prephenate dehydrogenase (NAD+) activity"/>
    <property type="evidence" value="ECO:0007669"/>
    <property type="project" value="InterPro"/>
</dbReference>
<dbReference type="OrthoDB" id="9802008at2"/>
<comment type="similarity">
    <text evidence="1">Belongs to the prephenate/arogenate dehydrogenase family.</text>
</comment>
<proteinExistence type="inferred from homology"/>
<accession>A0A542ZPP5</accession>
<evidence type="ECO:0000256" key="2">
    <source>
        <dbReference type="ARBA" id="ARBA00023002"/>
    </source>
</evidence>
<reference evidence="5 6" key="1">
    <citation type="submission" date="2019-06" db="EMBL/GenBank/DDBJ databases">
        <title>Sequencing the genomes of 1000 actinobacteria strains.</title>
        <authorList>
            <person name="Klenk H.-P."/>
        </authorList>
    </citation>
    <scope>NUCLEOTIDE SEQUENCE [LARGE SCALE GENOMIC DNA]</scope>
    <source>
        <strain evidence="5 6">DSM 8251</strain>
    </source>
</reference>
<dbReference type="NCBIfam" id="NF005111">
    <property type="entry name" value="PRK06545.2-3"/>
    <property type="match status" value="1"/>
</dbReference>
<dbReference type="AlphaFoldDB" id="A0A542ZPP5"/>
<dbReference type="Gene3D" id="1.10.3660.10">
    <property type="entry name" value="6-phosphogluconate dehydrogenase C-terminal like domain"/>
    <property type="match status" value="1"/>
</dbReference>
<organism evidence="5 6">
    <name type="scientific">Propioniferax innocua</name>
    <dbReference type="NCBI Taxonomy" id="1753"/>
    <lineage>
        <taxon>Bacteria</taxon>
        <taxon>Bacillati</taxon>
        <taxon>Actinomycetota</taxon>
        <taxon>Actinomycetes</taxon>
        <taxon>Propionibacteriales</taxon>
        <taxon>Propionibacteriaceae</taxon>
        <taxon>Propioniferax</taxon>
    </lineage>
</organism>
<feature type="domain" description="Prephenate/arogenate dehydrogenase" evidence="4">
    <location>
        <begin position="9"/>
        <end position="288"/>
    </location>
</feature>
<evidence type="ECO:0000256" key="1">
    <source>
        <dbReference type="ARBA" id="ARBA00007964"/>
    </source>
</evidence>
<dbReference type="InterPro" id="IPR050812">
    <property type="entry name" value="Preph/Arog_dehydrog"/>
</dbReference>
<evidence type="ECO:0000256" key="3">
    <source>
        <dbReference type="SAM" id="Phobius"/>
    </source>
</evidence>
<protein>
    <submittedName>
        <fullName evidence="5">Prephenate dehydrogenase</fullName>
    </submittedName>
</protein>
<feature type="transmembrane region" description="Helical" evidence="3">
    <location>
        <begin position="12"/>
        <end position="32"/>
    </location>
</feature>
<dbReference type="GO" id="GO:0006571">
    <property type="term" value="P:tyrosine biosynthetic process"/>
    <property type="evidence" value="ECO:0007669"/>
    <property type="project" value="InterPro"/>
</dbReference>
<dbReference type="SUPFAM" id="SSF48179">
    <property type="entry name" value="6-phosphogluconate dehydrogenase C-terminal domain-like"/>
    <property type="match status" value="1"/>
</dbReference>
<dbReference type="Gene3D" id="3.40.50.720">
    <property type="entry name" value="NAD(P)-binding Rossmann-like Domain"/>
    <property type="match status" value="1"/>
</dbReference>
<gene>
    <name evidence="5" type="ORF">FB460_0099</name>
</gene>
<evidence type="ECO:0000259" key="4">
    <source>
        <dbReference type="PROSITE" id="PS51176"/>
    </source>
</evidence>
<dbReference type="InterPro" id="IPR003099">
    <property type="entry name" value="Prephen_DH"/>
</dbReference>
<keyword evidence="6" id="KW-1185">Reference proteome</keyword>
<dbReference type="PANTHER" id="PTHR21363:SF0">
    <property type="entry name" value="PREPHENATE DEHYDROGENASE [NADP(+)]"/>
    <property type="match status" value="1"/>
</dbReference>
<dbReference type="PANTHER" id="PTHR21363">
    <property type="entry name" value="PREPHENATE DEHYDROGENASE"/>
    <property type="match status" value="1"/>
</dbReference>
<dbReference type="GO" id="GO:0070403">
    <property type="term" value="F:NAD+ binding"/>
    <property type="evidence" value="ECO:0007669"/>
    <property type="project" value="InterPro"/>
</dbReference>
<dbReference type="Pfam" id="PF02153">
    <property type="entry name" value="PDH_N"/>
    <property type="match status" value="1"/>
</dbReference>
<evidence type="ECO:0000313" key="6">
    <source>
        <dbReference type="Proteomes" id="UP000316196"/>
    </source>
</evidence>
<dbReference type="EMBL" id="VFOR01000001">
    <property type="protein sequence ID" value="TQL62328.1"/>
    <property type="molecule type" value="Genomic_DNA"/>
</dbReference>
<name>A0A542ZPP5_9ACTN</name>
<keyword evidence="3" id="KW-0812">Transmembrane</keyword>
<dbReference type="GO" id="GO:0004665">
    <property type="term" value="F:prephenate dehydrogenase (NADP+) activity"/>
    <property type="evidence" value="ECO:0007669"/>
    <property type="project" value="InterPro"/>
</dbReference>
<dbReference type="InterPro" id="IPR046826">
    <property type="entry name" value="PDH_N"/>
</dbReference>
<dbReference type="NCBIfam" id="NF005112">
    <property type="entry name" value="PRK06545.2-4"/>
    <property type="match status" value="1"/>
</dbReference>
<dbReference type="InterPro" id="IPR036291">
    <property type="entry name" value="NAD(P)-bd_dom_sf"/>
</dbReference>
<dbReference type="PROSITE" id="PS51176">
    <property type="entry name" value="PDH_ADH"/>
    <property type="match status" value="1"/>
</dbReference>
<dbReference type="Proteomes" id="UP000316196">
    <property type="component" value="Unassembled WGS sequence"/>
</dbReference>
<keyword evidence="3" id="KW-0472">Membrane</keyword>
<dbReference type="InterPro" id="IPR008927">
    <property type="entry name" value="6-PGluconate_DH-like_C_sf"/>
</dbReference>